<protein>
    <submittedName>
        <fullName evidence="1">Alpha/beta hydrolase</fullName>
    </submittedName>
</protein>
<evidence type="ECO:0000313" key="1">
    <source>
        <dbReference type="EMBL" id="QJQ02417.1"/>
    </source>
</evidence>
<proteinExistence type="predicted"/>
<dbReference type="PANTHER" id="PTHR35560:SF3">
    <property type="entry name" value="PEPTIDASE S9 PROLYL OLIGOPEPTIDASE CATALYTIC DOMAIN-CONTAINING PROTEIN"/>
    <property type="match status" value="1"/>
</dbReference>
<dbReference type="PANTHER" id="PTHR35560">
    <property type="entry name" value="BLL0132 PROTEIN"/>
    <property type="match status" value="1"/>
</dbReference>
<keyword evidence="1" id="KW-0378">Hydrolase</keyword>
<dbReference type="Proteomes" id="UP000501648">
    <property type="component" value="Chromosome"/>
</dbReference>
<dbReference type="RefSeq" id="WP_017454531.1">
    <property type="nucleotide sequence ID" value="NZ_CP008956.1"/>
</dbReference>
<gene>
    <name evidence="1" type="ORF">C798_19905</name>
</gene>
<dbReference type="SUPFAM" id="SSF53474">
    <property type="entry name" value="alpha/beta-Hydrolases"/>
    <property type="match status" value="1"/>
</dbReference>
<name>A0A6M3ZV16_9BURK</name>
<reference evidence="1 2" key="1">
    <citation type="journal article" date="2012" name="J. Bacteriol.">
        <title>Genome sequence of the pathogenic Herbaspirillum seropedicae strain Os34, isolated from rice roots.</title>
        <authorList>
            <person name="Ye W."/>
            <person name="Ye S."/>
            <person name="Liu J."/>
            <person name="Chang S."/>
            <person name="Chen M."/>
            <person name="Zhu B."/>
            <person name="Guo L."/>
            <person name="An Q."/>
        </authorList>
    </citation>
    <scope>NUCLEOTIDE SEQUENCE [LARGE SCALE GENOMIC DNA]</scope>
    <source>
        <strain evidence="1 2">Os34</strain>
    </source>
</reference>
<sequence length="366" mass="39737">MKEIKASISLICIEKSKKSISGGISLLAILVVLAVPALPVQAQMDPEVLTPVPALQDGRLEVTTAAGSGIALLHVTRDWSVVQPGIQRAVIVIHGWPRRDLRSGEFAATRAGANAQTAIVITPQFLIQADVTRYQLPPSTLRWGPNDWAIGRDAIAPARISSFEVLDAILQRLADRQRFPDLREVVIAGHSAGGRFAQHYAAVEHGEAQLLKNGIHIRYVVANPSAYLYLNDERPVPPTATCTTVNRWEYGLGSNIPRYVQAPLNPQAVRERYFAKDIIYLLGTADNDPHHHQLDRSCAAEAQGPTRFQRGLAYVERMKASGALHQSLLEVPGVGHHSSQMFASTCGVSALFGDGSCGDTPQTTSR</sequence>
<dbReference type="EMBL" id="CP008956">
    <property type="protein sequence ID" value="QJQ02417.1"/>
    <property type="molecule type" value="Genomic_DNA"/>
</dbReference>
<dbReference type="AlphaFoldDB" id="A0A6M3ZV16"/>
<dbReference type="GO" id="GO:0016787">
    <property type="term" value="F:hydrolase activity"/>
    <property type="evidence" value="ECO:0007669"/>
    <property type="project" value="UniProtKB-KW"/>
</dbReference>
<evidence type="ECO:0000313" key="2">
    <source>
        <dbReference type="Proteomes" id="UP000501648"/>
    </source>
</evidence>
<accession>A0A6M3ZV16</accession>
<dbReference type="Gene3D" id="3.40.50.1820">
    <property type="entry name" value="alpha/beta hydrolase"/>
    <property type="match status" value="1"/>
</dbReference>
<organism evidence="1 2">
    <name type="scientific">Herbaspirillum rubrisubalbicans Os34</name>
    <dbReference type="NCBI Taxonomy" id="1235827"/>
    <lineage>
        <taxon>Bacteria</taxon>
        <taxon>Pseudomonadati</taxon>
        <taxon>Pseudomonadota</taxon>
        <taxon>Betaproteobacteria</taxon>
        <taxon>Burkholderiales</taxon>
        <taxon>Oxalobacteraceae</taxon>
        <taxon>Herbaspirillum</taxon>
    </lineage>
</organism>
<dbReference type="InterPro" id="IPR029058">
    <property type="entry name" value="AB_hydrolase_fold"/>
</dbReference>